<evidence type="ECO:0000259" key="2">
    <source>
        <dbReference type="Pfam" id="PF13360"/>
    </source>
</evidence>
<dbReference type="Pfam" id="PF13360">
    <property type="entry name" value="PQQ_2"/>
    <property type="match status" value="1"/>
</dbReference>
<feature type="signal peptide" evidence="1">
    <location>
        <begin position="1"/>
        <end position="19"/>
    </location>
</feature>
<keyword evidence="4" id="KW-1185">Reference proteome</keyword>
<sequence>MATPLRRRAVLLGGLGALALPMAGCGMFDEEKKPVLAGRREDVLSVGAGLVVDQTDTTPITLPAVVANADWQQPGRTPTHEAINAQIGGMKRLWSASLGSGVGDRGVMSAEPVVADGHVFAMDGRGVVGAFDLASGARVWRTDTKPKKSRSSNIGGGLTYSNGTVYVVDGVAESLALDAATGKVKWRVNLGTPGRSAPTVSDGRMFFGTIDEKLFALDIADGKQLWMYQASSSQTIVFGQPAPAVVAGTVLAGFGSGDVAALRAETGELLWSDTLGSTGGRNSILDFSSVHGLPVISDGTAYVISVGQVLTAVDLRSGRRLWERTVGGKDGLVVAGDWLFVLSQDQQLACLDKSNGHVRWVSVLPRFRRPKVEKQAISWSGPLLANGLLVCVSDSPAHGMISVDAITGKIQEMTHTSSGSGLAPIAAAGRMLVVSNDATLSAYG</sequence>
<dbReference type="Gene3D" id="2.130.10.10">
    <property type="entry name" value="YVTN repeat-like/Quinoprotein amine dehydrogenase"/>
    <property type="match status" value="1"/>
</dbReference>
<feature type="domain" description="Pyrrolo-quinoline quinone repeat" evidence="2">
    <location>
        <begin position="125"/>
        <end position="360"/>
    </location>
</feature>
<feature type="chain" id="PRO_5027097570" evidence="1">
    <location>
        <begin position="20"/>
        <end position="444"/>
    </location>
</feature>
<dbReference type="Proteomes" id="UP000500767">
    <property type="component" value="Chromosome"/>
</dbReference>
<name>A0A6M8HVH3_9PROT</name>
<evidence type="ECO:0000256" key="1">
    <source>
        <dbReference type="SAM" id="SignalP"/>
    </source>
</evidence>
<reference evidence="3 4" key="1">
    <citation type="journal article" date="2014" name="World J. Microbiol. Biotechnol.">
        <title>Biodiversity and physiological characteristics of Antarctic and Arctic lichens-associated bacteria.</title>
        <authorList>
            <person name="Lee Y.M."/>
            <person name="Kim E.H."/>
            <person name="Lee H.K."/>
            <person name="Hong S.G."/>
        </authorList>
    </citation>
    <scope>NUCLEOTIDE SEQUENCE [LARGE SCALE GENOMIC DNA]</scope>
    <source>
        <strain evidence="3 4">PAMC 26569</strain>
    </source>
</reference>
<accession>A0A6M8HVH3</accession>
<organism evidence="3 4">
    <name type="scientific">Lichenicola cladoniae</name>
    <dbReference type="NCBI Taxonomy" id="1484109"/>
    <lineage>
        <taxon>Bacteria</taxon>
        <taxon>Pseudomonadati</taxon>
        <taxon>Pseudomonadota</taxon>
        <taxon>Alphaproteobacteria</taxon>
        <taxon>Acetobacterales</taxon>
        <taxon>Acetobacteraceae</taxon>
        <taxon>Lichenicola</taxon>
    </lineage>
</organism>
<dbReference type="SUPFAM" id="SSF50998">
    <property type="entry name" value="Quinoprotein alcohol dehydrogenase-like"/>
    <property type="match status" value="1"/>
</dbReference>
<dbReference type="PANTHER" id="PTHR34512:SF30">
    <property type="entry name" value="OUTER MEMBRANE PROTEIN ASSEMBLY FACTOR BAMB"/>
    <property type="match status" value="1"/>
</dbReference>
<dbReference type="InterPro" id="IPR018391">
    <property type="entry name" value="PQQ_b-propeller_rpt"/>
</dbReference>
<dbReference type="KEGG" id="lck:HN018_11545"/>
<dbReference type="InterPro" id="IPR011047">
    <property type="entry name" value="Quinoprotein_ADH-like_sf"/>
</dbReference>
<dbReference type="SMART" id="SM00564">
    <property type="entry name" value="PQQ"/>
    <property type="match status" value="6"/>
</dbReference>
<evidence type="ECO:0000313" key="4">
    <source>
        <dbReference type="Proteomes" id="UP000500767"/>
    </source>
</evidence>
<evidence type="ECO:0000313" key="3">
    <source>
        <dbReference type="EMBL" id="QKE92604.1"/>
    </source>
</evidence>
<dbReference type="AlphaFoldDB" id="A0A6M8HVH3"/>
<dbReference type="EMBL" id="CP053708">
    <property type="protein sequence ID" value="QKE92604.1"/>
    <property type="molecule type" value="Genomic_DNA"/>
</dbReference>
<proteinExistence type="predicted"/>
<dbReference type="InterPro" id="IPR015943">
    <property type="entry name" value="WD40/YVTN_repeat-like_dom_sf"/>
</dbReference>
<gene>
    <name evidence="3" type="ORF">HN018_11545</name>
</gene>
<keyword evidence="1" id="KW-0732">Signal</keyword>
<dbReference type="PANTHER" id="PTHR34512">
    <property type="entry name" value="CELL SURFACE PROTEIN"/>
    <property type="match status" value="1"/>
</dbReference>
<protein>
    <submittedName>
        <fullName evidence="3">PQQ-like beta-propeller repeat protein</fullName>
    </submittedName>
</protein>
<dbReference type="InterPro" id="IPR002372">
    <property type="entry name" value="PQQ_rpt_dom"/>
</dbReference>